<accession>F4P667</accession>
<evidence type="ECO:0000313" key="2">
    <source>
        <dbReference type="Proteomes" id="UP000007241"/>
    </source>
</evidence>
<dbReference type="EMBL" id="GL882886">
    <property type="protein sequence ID" value="EGF79299.1"/>
    <property type="molecule type" value="Genomic_DNA"/>
</dbReference>
<gene>
    <name evidence="1" type="ORF">BATDEDRAFT_25974</name>
</gene>
<dbReference type="GeneID" id="18238919"/>
<dbReference type="HOGENOM" id="CLU_390275_0_0_1"/>
<evidence type="ECO:0000313" key="1">
    <source>
        <dbReference type="EMBL" id="EGF79299.1"/>
    </source>
</evidence>
<reference evidence="1 2" key="1">
    <citation type="submission" date="2009-12" db="EMBL/GenBank/DDBJ databases">
        <title>The draft genome of Batrachochytrium dendrobatidis.</title>
        <authorList>
            <consortium name="US DOE Joint Genome Institute (JGI-PGF)"/>
            <person name="Kuo A."/>
            <person name="Salamov A."/>
            <person name="Schmutz J."/>
            <person name="Lucas S."/>
            <person name="Pitluck S."/>
            <person name="Rosenblum E."/>
            <person name="Stajich J."/>
            <person name="Eisen M."/>
            <person name="Grigoriev I.V."/>
        </authorList>
    </citation>
    <scope>NUCLEOTIDE SEQUENCE [LARGE SCALE GENOMIC DNA]</scope>
    <source>
        <strain evidence="2">JAM81 / FGSC 10211</strain>
    </source>
</reference>
<keyword evidence="2" id="KW-1185">Reference proteome</keyword>
<name>F4P667_BATDJ</name>
<dbReference type="RefSeq" id="XP_006679919.1">
    <property type="nucleotide sequence ID" value="XM_006679856.1"/>
</dbReference>
<dbReference type="AlphaFoldDB" id="F4P667"/>
<proteinExistence type="predicted"/>
<dbReference type="InParanoid" id="F4P667"/>
<sequence>MNLVIVQPVSQFYQVFDDQDAQSQTAIPNFLSASKDHALHSINADDVLILQCLDSDTFQNITAKKVETFSASNGVENRLNGEALVSNSQGLKEMTDAQSTLDLAKSSLEPDSQPITIPPLVQSFCDFVLHFLPTLVDADASQEYLSGINLHVILSLLRKVAVATRTDVLFLIMHYTSLVVDIFNDECDLAALSSATSKSPESPHNIDESKPLQDRYARDLLIWQGIYCHQLSEISFNPARPLVKTPTLDEARMHKALRFINVIRTTFRSAFKAVHHIHKSKVAETESKSNKHATNSNGSDISSVPIYWQQIAHSPSYHDLPSAYVNLMNLVPMLIAYILDNILDHMGRLRKICLIVSKLPVSFIIISLRFVNPAPLIERVLRLFLWQPTRDIYSLLQKLGAHLCDFESTTAELKHYHHLIGSRRASLIELALSTSKLVSLGSMSSLRFVLKEYGVDHPTLNELRYAAVYIRKREKKEFIDALAEPETAQLVIHLARIFPMILDDFQKYGDLASIVGKFFEALKTTTVALQRYGDYASRNEDIVAPQTSHTHHRRPFHYKPHCRSATHKYDEAFDQLNQDVVNDIETAWQGFLQTLFPVLHKLGKAAVAGEDSILIRIIDWLMNSIIGYVAKYDDESNAEHVESGPVLLERVLARYTEEEKVELWKEVDEMLGMALKGEDQRCWPQFPIMNQSAMNYFKSELIALMSV</sequence>
<protein>
    <submittedName>
        <fullName evidence="1">Uncharacterized protein</fullName>
    </submittedName>
</protein>
<dbReference type="Proteomes" id="UP000007241">
    <property type="component" value="Unassembled WGS sequence"/>
</dbReference>
<organism evidence="1 2">
    <name type="scientific">Batrachochytrium dendrobatidis (strain JAM81 / FGSC 10211)</name>
    <name type="common">Frog chytrid fungus</name>
    <dbReference type="NCBI Taxonomy" id="684364"/>
    <lineage>
        <taxon>Eukaryota</taxon>
        <taxon>Fungi</taxon>
        <taxon>Fungi incertae sedis</taxon>
        <taxon>Chytridiomycota</taxon>
        <taxon>Chytridiomycota incertae sedis</taxon>
        <taxon>Chytridiomycetes</taxon>
        <taxon>Rhizophydiales</taxon>
        <taxon>Rhizophydiales incertae sedis</taxon>
        <taxon>Batrachochytrium</taxon>
    </lineage>
</organism>
<dbReference type="OrthoDB" id="2117459at2759"/>